<dbReference type="EMBL" id="UZAH01026399">
    <property type="protein sequence ID" value="VDO80116.1"/>
    <property type="molecule type" value="Genomic_DNA"/>
</dbReference>
<gene>
    <name evidence="2" type="ORF">HPBE_LOCUS9310</name>
</gene>
<dbReference type="WBParaSite" id="HPBE_0000930901-mRNA-1">
    <property type="protein sequence ID" value="HPBE_0000930901-mRNA-1"/>
    <property type="gene ID" value="HPBE_0000930901"/>
</dbReference>
<proteinExistence type="predicted"/>
<accession>A0A3P7XYA9</accession>
<evidence type="ECO:0000313" key="4">
    <source>
        <dbReference type="WBParaSite" id="HPBE_0000930901-mRNA-1"/>
    </source>
</evidence>
<reference evidence="2 3" key="1">
    <citation type="submission" date="2018-11" db="EMBL/GenBank/DDBJ databases">
        <authorList>
            <consortium name="Pathogen Informatics"/>
        </authorList>
    </citation>
    <scope>NUCLEOTIDE SEQUENCE [LARGE SCALE GENOMIC DNA]</scope>
</reference>
<feature type="compositionally biased region" description="Polar residues" evidence="1">
    <location>
        <begin position="18"/>
        <end position="27"/>
    </location>
</feature>
<accession>A0A183FP18</accession>
<evidence type="ECO:0000313" key="3">
    <source>
        <dbReference type="Proteomes" id="UP000050761"/>
    </source>
</evidence>
<evidence type="ECO:0000313" key="2">
    <source>
        <dbReference type="EMBL" id="VDO80116.1"/>
    </source>
</evidence>
<dbReference type="Proteomes" id="UP000050761">
    <property type="component" value="Unassembled WGS sequence"/>
</dbReference>
<protein>
    <submittedName>
        <fullName evidence="2 4">Uncharacterized protein</fullName>
    </submittedName>
</protein>
<evidence type="ECO:0000256" key="1">
    <source>
        <dbReference type="SAM" id="MobiDB-lite"/>
    </source>
</evidence>
<dbReference type="AlphaFoldDB" id="A0A183FP18"/>
<feature type="region of interest" description="Disordered" evidence="1">
    <location>
        <begin position="17"/>
        <end position="41"/>
    </location>
</feature>
<organism evidence="3 4">
    <name type="scientific">Heligmosomoides polygyrus</name>
    <name type="common">Parasitic roundworm</name>
    <dbReference type="NCBI Taxonomy" id="6339"/>
    <lineage>
        <taxon>Eukaryota</taxon>
        <taxon>Metazoa</taxon>
        <taxon>Ecdysozoa</taxon>
        <taxon>Nematoda</taxon>
        <taxon>Chromadorea</taxon>
        <taxon>Rhabditida</taxon>
        <taxon>Rhabditina</taxon>
        <taxon>Rhabditomorpha</taxon>
        <taxon>Strongyloidea</taxon>
        <taxon>Heligmosomidae</taxon>
        <taxon>Heligmosomoides</taxon>
    </lineage>
</organism>
<reference evidence="4" key="2">
    <citation type="submission" date="2019-09" db="UniProtKB">
        <authorList>
            <consortium name="WormBaseParasite"/>
        </authorList>
    </citation>
    <scope>IDENTIFICATION</scope>
</reference>
<sequence length="79" mass="8518">MIKVRGFRRPLRRWRGSCDSSQLSSVGDSEPKPKSTNTSAAGALGSASLTALASASQVQGGFMDQFRDTFARLPMDRPN</sequence>
<name>A0A183FP18_HELPZ</name>
<keyword evidence="3" id="KW-1185">Reference proteome</keyword>